<dbReference type="OrthoDB" id="5507982at2"/>
<evidence type="ECO:0000313" key="7">
    <source>
        <dbReference type="EMBL" id="AEP09281.1"/>
    </source>
</evidence>
<accession>G2KSJ7</accession>
<dbReference type="Proteomes" id="UP000009286">
    <property type="component" value="Chromosome"/>
</dbReference>
<feature type="region of interest" description="Disordered" evidence="5">
    <location>
        <begin position="1"/>
        <end position="39"/>
    </location>
</feature>
<dbReference type="AlphaFoldDB" id="G2KSJ7"/>
<dbReference type="GO" id="GO:0005737">
    <property type="term" value="C:cytoplasm"/>
    <property type="evidence" value="ECO:0007669"/>
    <property type="project" value="UniProtKB-SubCell"/>
</dbReference>
<comment type="similarity">
    <text evidence="2">Belongs to the RecX family.</text>
</comment>
<comment type="subcellular location">
    <subcellularLocation>
        <location evidence="1">Cytoplasm</location>
    </subcellularLocation>
</comment>
<proteinExistence type="inferred from homology"/>
<dbReference type="InterPro" id="IPR053924">
    <property type="entry name" value="RecX_HTH_2nd"/>
</dbReference>
<keyword evidence="8" id="KW-1185">Reference proteome</keyword>
<evidence type="ECO:0000256" key="2">
    <source>
        <dbReference type="ARBA" id="ARBA00009695"/>
    </source>
</evidence>
<evidence type="ECO:0000313" key="8">
    <source>
        <dbReference type="Proteomes" id="UP000009286"/>
    </source>
</evidence>
<reference evidence="7 8" key="1">
    <citation type="journal article" date="2011" name="BMC Genomics">
        <title>Genomic insights into an obligate epibiotic bacterial predator: Micavibrio aeruginosavorus ARL-13.</title>
        <authorList>
            <person name="Wang Z."/>
            <person name="Kadouri D."/>
            <person name="Wu M."/>
        </authorList>
    </citation>
    <scope>NUCLEOTIDE SEQUENCE [LARGE SCALE GENOMIC DNA]</scope>
    <source>
        <strain evidence="7 8">ARL-13</strain>
    </source>
</reference>
<dbReference type="Pfam" id="PF02631">
    <property type="entry name" value="RecX_HTH2"/>
    <property type="match status" value="1"/>
</dbReference>
<dbReference type="HOGENOM" id="CLU_090972_3_0_5"/>
<organism evidence="7 8">
    <name type="scientific">Micavibrio aeruginosavorus (strain ARL-13)</name>
    <dbReference type="NCBI Taxonomy" id="856793"/>
    <lineage>
        <taxon>Bacteria</taxon>
        <taxon>Pseudomonadati</taxon>
        <taxon>Bdellovibrionota</taxon>
        <taxon>Bdellovibrionia</taxon>
        <taxon>Bdellovibrionales</taxon>
        <taxon>Pseudobdellovibrionaceae</taxon>
        <taxon>Micavibrio</taxon>
    </lineage>
</organism>
<dbReference type="EMBL" id="CP002382">
    <property type="protein sequence ID" value="AEP09281.1"/>
    <property type="molecule type" value="Genomic_DNA"/>
</dbReference>
<dbReference type="RefSeq" id="WP_014102504.1">
    <property type="nucleotide sequence ID" value="NC_016026.1"/>
</dbReference>
<dbReference type="STRING" id="856793.MICA_949"/>
<dbReference type="eggNOG" id="COG2137">
    <property type="taxonomic scope" value="Bacteria"/>
</dbReference>
<evidence type="ECO:0000256" key="3">
    <source>
        <dbReference type="ARBA" id="ARBA00018111"/>
    </source>
</evidence>
<protein>
    <recommendedName>
        <fullName evidence="3">Regulatory protein RecX</fullName>
    </recommendedName>
</protein>
<dbReference type="KEGG" id="mai:MICA_949"/>
<evidence type="ECO:0000259" key="6">
    <source>
        <dbReference type="Pfam" id="PF02631"/>
    </source>
</evidence>
<keyword evidence="4" id="KW-0963">Cytoplasm</keyword>
<evidence type="ECO:0000256" key="4">
    <source>
        <dbReference type="ARBA" id="ARBA00022490"/>
    </source>
</evidence>
<evidence type="ECO:0000256" key="5">
    <source>
        <dbReference type="SAM" id="MobiDB-lite"/>
    </source>
</evidence>
<evidence type="ECO:0000256" key="1">
    <source>
        <dbReference type="ARBA" id="ARBA00004496"/>
    </source>
</evidence>
<gene>
    <name evidence="7" type="ordered locus">MICA_949</name>
</gene>
<feature type="domain" description="RecX second three-helical" evidence="6">
    <location>
        <begin position="101"/>
        <end position="140"/>
    </location>
</feature>
<name>G2KSJ7_MICAA</name>
<sequence length="218" mass="24843">MKSNADQENIKPSAPESRRGQRRPTPTKQGPRPPKKITPEYLRNSGLYYLQRFATSSGHFRAVMTRKIDRSCRAHTEQNRDECLQWLDAMIEDFIRQGLLNDRLYAEGAVNSLRRRGLSRRAIMNRLQVKGLDSETVDTLLATHDSEHGAQDHDTGDLQAALKLARRKRIGPYAPPDKDVDRDKAIAAMGRAGFTYDIARRVMDMTPGDLDDQDLRRV</sequence>